<proteinExistence type="predicted"/>
<comment type="caution">
    <text evidence="1">The sequence shown here is derived from an EMBL/GenBank/DDBJ whole genome shotgun (WGS) entry which is preliminary data.</text>
</comment>
<evidence type="ECO:0000313" key="2">
    <source>
        <dbReference type="Proteomes" id="UP001594351"/>
    </source>
</evidence>
<dbReference type="EMBL" id="JBHPBY010000504">
    <property type="protein sequence ID" value="MFC1853453.1"/>
    <property type="molecule type" value="Genomic_DNA"/>
</dbReference>
<dbReference type="Proteomes" id="UP001594351">
    <property type="component" value="Unassembled WGS sequence"/>
</dbReference>
<protein>
    <submittedName>
        <fullName evidence="1">Uncharacterized protein</fullName>
    </submittedName>
</protein>
<organism evidence="1 2">
    <name type="scientific">candidate division CSSED10-310 bacterium</name>
    <dbReference type="NCBI Taxonomy" id="2855610"/>
    <lineage>
        <taxon>Bacteria</taxon>
        <taxon>Bacteria division CSSED10-310</taxon>
    </lineage>
</organism>
<accession>A0ABV6Z546</accession>
<reference evidence="1 2" key="1">
    <citation type="submission" date="2024-09" db="EMBL/GenBank/DDBJ databases">
        <title>Laminarin stimulates single cell rates of sulfate reduction while oxygen inhibits transcriptomic activity in coastal marine sediment.</title>
        <authorList>
            <person name="Lindsay M."/>
            <person name="Orcutt B."/>
            <person name="Emerson D."/>
            <person name="Stepanauskas R."/>
            <person name="D'Angelo T."/>
        </authorList>
    </citation>
    <scope>NUCLEOTIDE SEQUENCE [LARGE SCALE GENOMIC DNA]</scope>
    <source>
        <strain evidence="1">SAG AM-311-K15</strain>
    </source>
</reference>
<name>A0ABV6Z546_UNCC1</name>
<gene>
    <name evidence="1" type="ORF">ACFL27_24920</name>
</gene>
<sequence length="52" mass="6097">MKVGKDLFIRHHFCIKMSAYRPNDFRNPIPNEFAVNIRTLLSTQRTAESDCN</sequence>
<evidence type="ECO:0000313" key="1">
    <source>
        <dbReference type="EMBL" id="MFC1853453.1"/>
    </source>
</evidence>
<keyword evidence="2" id="KW-1185">Reference proteome</keyword>